<dbReference type="PANTHER" id="PTHR12542">
    <property type="entry name" value="EXOCYST COMPLEX PROTEIN EXO70"/>
    <property type="match status" value="1"/>
</dbReference>
<keyword evidence="3" id="KW-0268">Exocytosis</keyword>
<dbReference type="GO" id="GO:0005546">
    <property type="term" value="F:phosphatidylinositol-4,5-bisphosphate binding"/>
    <property type="evidence" value="ECO:0007669"/>
    <property type="project" value="InterPro"/>
</dbReference>
<comment type="similarity">
    <text evidence="1 3">Belongs to the EXO70 family.</text>
</comment>
<feature type="compositionally biased region" description="Low complexity" evidence="4">
    <location>
        <begin position="400"/>
        <end position="415"/>
    </location>
</feature>
<dbReference type="PANTHER" id="PTHR12542:SF7">
    <property type="entry name" value="EXOCYST SUBUNIT EXO70 FAMILY PROTEIN"/>
    <property type="match status" value="1"/>
</dbReference>
<evidence type="ECO:0000313" key="7">
    <source>
        <dbReference type="Proteomes" id="UP000017836"/>
    </source>
</evidence>
<proteinExistence type="inferred from homology"/>
<dbReference type="GO" id="GO:0006887">
    <property type="term" value="P:exocytosis"/>
    <property type="evidence" value="ECO:0000318"/>
    <property type="project" value="GO_Central"/>
</dbReference>
<reference evidence="7" key="1">
    <citation type="journal article" date="2013" name="Science">
        <title>The Amborella genome and the evolution of flowering plants.</title>
        <authorList>
            <consortium name="Amborella Genome Project"/>
        </authorList>
    </citation>
    <scope>NUCLEOTIDE SEQUENCE [LARGE SCALE GENOMIC DNA]</scope>
</reference>
<dbReference type="eggNOG" id="KOG2344">
    <property type="taxonomic scope" value="Eukaryota"/>
</dbReference>
<dbReference type="Proteomes" id="UP000017836">
    <property type="component" value="Unassembled WGS sequence"/>
</dbReference>
<evidence type="ECO:0000256" key="2">
    <source>
        <dbReference type="ARBA" id="ARBA00022448"/>
    </source>
</evidence>
<evidence type="ECO:0000256" key="4">
    <source>
        <dbReference type="SAM" id="MobiDB-lite"/>
    </source>
</evidence>
<dbReference type="Gramene" id="ERM99460">
    <property type="protein sequence ID" value="ERM99460"/>
    <property type="gene ID" value="AMTR_s00131p00111490"/>
</dbReference>
<feature type="region of interest" description="Disordered" evidence="4">
    <location>
        <begin position="395"/>
        <end position="415"/>
    </location>
</feature>
<feature type="domain" description="Exocyst complex subunit Exo70 C-terminal" evidence="5">
    <location>
        <begin position="231"/>
        <end position="604"/>
    </location>
</feature>
<name>W1NW13_AMBTC</name>
<feature type="region of interest" description="Disordered" evidence="4">
    <location>
        <begin position="111"/>
        <end position="143"/>
    </location>
</feature>
<feature type="compositionally biased region" description="Acidic residues" evidence="4">
    <location>
        <begin position="122"/>
        <end position="140"/>
    </location>
</feature>
<dbReference type="AlphaFoldDB" id="W1NW13"/>
<organism evidence="6 7">
    <name type="scientific">Amborella trichopoda</name>
    <dbReference type="NCBI Taxonomy" id="13333"/>
    <lineage>
        <taxon>Eukaryota</taxon>
        <taxon>Viridiplantae</taxon>
        <taxon>Streptophyta</taxon>
        <taxon>Embryophyta</taxon>
        <taxon>Tracheophyta</taxon>
        <taxon>Spermatophyta</taxon>
        <taxon>Magnoliopsida</taxon>
        <taxon>Amborellales</taxon>
        <taxon>Amborellaceae</taxon>
        <taxon>Amborella</taxon>
    </lineage>
</organism>
<dbReference type="Gene3D" id="1.20.1280.170">
    <property type="entry name" value="Exocyst complex component Exo70"/>
    <property type="match status" value="1"/>
</dbReference>
<evidence type="ECO:0000256" key="3">
    <source>
        <dbReference type="RuleBase" id="RU365026"/>
    </source>
</evidence>
<accession>W1NW13</accession>
<dbReference type="GO" id="GO:0015031">
    <property type="term" value="P:protein transport"/>
    <property type="evidence" value="ECO:0007669"/>
    <property type="project" value="UniProtKB-KW"/>
</dbReference>
<dbReference type="OrthoDB" id="1922221at2759"/>
<comment type="function">
    <text evidence="3">Component of the exocyst complex.</text>
</comment>
<dbReference type="InterPro" id="IPR016159">
    <property type="entry name" value="Cullin_repeat-like_dom_sf"/>
</dbReference>
<keyword evidence="3" id="KW-0653">Protein transport</keyword>
<dbReference type="Pfam" id="PF20669">
    <property type="entry name" value="Exo70_N"/>
    <property type="match status" value="1"/>
</dbReference>
<gene>
    <name evidence="6" type="ORF">AMTR_s00131p00111490</name>
</gene>
<dbReference type="STRING" id="13333.W1NW13"/>
<evidence type="ECO:0000256" key="1">
    <source>
        <dbReference type="ARBA" id="ARBA00006756"/>
    </source>
</evidence>
<dbReference type="GO" id="GO:0000145">
    <property type="term" value="C:exocyst"/>
    <property type="evidence" value="ECO:0000318"/>
    <property type="project" value="GO_Central"/>
</dbReference>
<protein>
    <recommendedName>
        <fullName evidence="3">Exocyst subunit Exo70 family protein</fullName>
    </recommendedName>
</protein>
<sequence>MVDPPQTPLPEELEAAEKLIMRWDTASSDDARERMIFDGGQPDEAARYLSAVNTTLRSPDHERAKPIIQAAMARLEDEFRHILVLHSEPLDPDSLSESFSLSCSISRRENRSTSFSSNLDDPTQEEEEEQQEQEQEDQDFGNERETYVKERGTVTTDTIHELDQIPDEAIIELKKIAELMVSAGYSRECIQVFGSVRKPIVDAGYEQFGIERMSIGDVQRLEWQVVEGLIKRWVRAARASIRLLFASERLLCESVFEGAKGIGDACFMEVVKGATLQLFNFAEAISIGRRSPEKLFKILDLHDALSELVPDISLVFQGGGPSDSVRVQASEILTRLGEAARGTLSEFENAIQRENSRAPMPGGTIHPLTRYVMNYTNLISLYQETLSKLIVTNPSPRNVPGGEPLPELDLPSPESDVPMPPPLTVHLKWITTILQHNLEGKAQLYRDPSQSHLFLMNNARYVVQKVNGSPELRQLLGDDWLRKHTGRVRVRATSYLRTTWAPVLLCLRDEGIHVSGGLLSGVSKAALKERFKSFNSAFDEVHRTQATWIVPDVQLREELRISIQELLLPAYRSFLGRFRNHLESGRHSELYIKYSVEDLEAALLNFFEGGQAPWHSRRKSH</sequence>
<dbReference type="EMBL" id="KI395019">
    <property type="protein sequence ID" value="ERM99460.1"/>
    <property type="molecule type" value="Genomic_DNA"/>
</dbReference>
<keyword evidence="7" id="KW-1185">Reference proteome</keyword>
<dbReference type="OMA" id="MCSDRTN"/>
<dbReference type="InterPro" id="IPR046364">
    <property type="entry name" value="Exo70_C"/>
</dbReference>
<dbReference type="Pfam" id="PF03081">
    <property type="entry name" value="Exo70_C"/>
    <property type="match status" value="1"/>
</dbReference>
<evidence type="ECO:0000259" key="5">
    <source>
        <dbReference type="Pfam" id="PF03081"/>
    </source>
</evidence>
<dbReference type="SUPFAM" id="SSF74788">
    <property type="entry name" value="Cullin repeat-like"/>
    <property type="match status" value="1"/>
</dbReference>
<dbReference type="InterPro" id="IPR004140">
    <property type="entry name" value="Exo70"/>
</dbReference>
<keyword evidence="2 3" id="KW-0813">Transport</keyword>
<evidence type="ECO:0000313" key="6">
    <source>
        <dbReference type="EMBL" id="ERM99460.1"/>
    </source>
</evidence>
<feature type="compositionally biased region" description="Polar residues" evidence="4">
    <location>
        <begin position="112"/>
        <end position="121"/>
    </location>
</feature>
<dbReference type="HOGENOM" id="CLU_010236_2_2_1"/>